<organism evidence="3 4">
    <name type="scientific">Benzoatithermus flavus</name>
    <dbReference type="NCBI Taxonomy" id="3108223"/>
    <lineage>
        <taxon>Bacteria</taxon>
        <taxon>Pseudomonadati</taxon>
        <taxon>Pseudomonadota</taxon>
        <taxon>Alphaproteobacteria</taxon>
        <taxon>Geminicoccales</taxon>
        <taxon>Geminicoccaceae</taxon>
        <taxon>Benzoatithermus</taxon>
    </lineage>
</organism>
<name>A0ABU8XVN0_9PROT</name>
<dbReference type="PANTHER" id="PTHR40254:SF1">
    <property type="entry name" value="BLR0577 PROTEIN"/>
    <property type="match status" value="1"/>
</dbReference>
<sequence length="465" mass="50367">MHPDGCRIAVIGAGFSGVMTAIHLLWRCKPGERVYLVERSGRVGPGLAYSTGHQRHLVNVRAENMSAFADEPGHFAHWLDRLEPAGHADAGERTIAGTFVRRSIYGRYIQDLLREAIARQDGADNLYLVADQATALRPAGSRLQLETASGRCYPIDAAVLATGNYAPVRPALPGYVADPWSEAATAPLEPGLPVVLLGTALTMADVCLTLVDKGFAGPIHAISRRGLLPQAHAPSSPWPDLRLCADDRRSLLTLFRAVRREVRRAAGQSVGWRAVVDALRPHVQTLWAEMTTADQARFLRHVRPYWDVHRHRMAPPVAATLAMLRAAAMLEVHAGRITSIAPAGDVLRVRWRPRGEVGEQQLLAQRVIDCTGLAGDYTRIDDPLVQQLLADGLVRPAALALGLDCTTYGAMIDARGEPSRQLFGVGPVTRGALFEITAVPEIRAQAEQVAANVLTLARSRFAAAA</sequence>
<reference evidence="3 4" key="1">
    <citation type="submission" date="2024-01" db="EMBL/GenBank/DDBJ databases">
        <title>Multi-omics insights into the function and evolution of sodium benzoate biodegradation pathways in Benzoatithermus flavus gen. nov., sp. nov. from hot spring.</title>
        <authorList>
            <person name="Hu C.-J."/>
            <person name="Li W.-J."/>
        </authorList>
    </citation>
    <scope>NUCLEOTIDE SEQUENCE [LARGE SCALE GENOMIC DNA]</scope>
    <source>
        <strain evidence="3 4">SYSU G07066</strain>
    </source>
</reference>
<keyword evidence="1" id="KW-0812">Transmembrane</keyword>
<evidence type="ECO:0000313" key="3">
    <source>
        <dbReference type="EMBL" id="MEK0084480.1"/>
    </source>
</evidence>
<dbReference type="PANTHER" id="PTHR40254">
    <property type="entry name" value="BLR0577 PROTEIN"/>
    <property type="match status" value="1"/>
</dbReference>
<comment type="caution">
    <text evidence="3">The sequence shown here is derived from an EMBL/GenBank/DDBJ whole genome shotgun (WGS) entry which is preliminary data.</text>
</comment>
<dbReference type="InterPro" id="IPR052189">
    <property type="entry name" value="L-asp_N-monooxygenase_NS-form"/>
</dbReference>
<dbReference type="Pfam" id="PF13454">
    <property type="entry name" value="NAD_binding_9"/>
    <property type="match status" value="1"/>
</dbReference>
<evidence type="ECO:0000256" key="1">
    <source>
        <dbReference type="SAM" id="Phobius"/>
    </source>
</evidence>
<feature type="domain" description="FAD-dependent urate hydroxylase HpyO/Asp monooxygenase CreE-like FAD/NAD(P)-binding" evidence="2">
    <location>
        <begin position="9"/>
        <end position="164"/>
    </location>
</feature>
<feature type="transmembrane region" description="Helical" evidence="1">
    <location>
        <begin position="7"/>
        <end position="26"/>
    </location>
</feature>
<accession>A0ABU8XVN0</accession>
<dbReference type="EMBL" id="JBBLZC010000015">
    <property type="protein sequence ID" value="MEK0084480.1"/>
    <property type="molecule type" value="Genomic_DNA"/>
</dbReference>
<keyword evidence="1" id="KW-0472">Membrane</keyword>
<dbReference type="InterPro" id="IPR036188">
    <property type="entry name" value="FAD/NAD-bd_sf"/>
</dbReference>
<gene>
    <name evidence="3" type="ORF">U1T56_15090</name>
</gene>
<dbReference type="Proteomes" id="UP001375743">
    <property type="component" value="Unassembled WGS sequence"/>
</dbReference>
<dbReference type="RefSeq" id="WP_418160332.1">
    <property type="nucleotide sequence ID" value="NZ_JBBLZC010000015.1"/>
</dbReference>
<dbReference type="SUPFAM" id="SSF51905">
    <property type="entry name" value="FAD/NAD(P)-binding domain"/>
    <property type="match status" value="1"/>
</dbReference>
<dbReference type="InterPro" id="IPR038732">
    <property type="entry name" value="HpyO/CreE_NAD-binding"/>
</dbReference>
<dbReference type="Gene3D" id="3.50.50.60">
    <property type="entry name" value="FAD/NAD(P)-binding domain"/>
    <property type="match status" value="1"/>
</dbReference>
<evidence type="ECO:0000313" key="4">
    <source>
        <dbReference type="Proteomes" id="UP001375743"/>
    </source>
</evidence>
<keyword evidence="4" id="KW-1185">Reference proteome</keyword>
<protein>
    <submittedName>
        <fullName evidence="3">FAD/NAD(P)-binding protein</fullName>
    </submittedName>
</protein>
<evidence type="ECO:0000259" key="2">
    <source>
        <dbReference type="Pfam" id="PF13454"/>
    </source>
</evidence>
<proteinExistence type="predicted"/>
<keyword evidence="1" id="KW-1133">Transmembrane helix</keyword>